<dbReference type="SUPFAM" id="SSF81383">
    <property type="entry name" value="F-box domain"/>
    <property type="match status" value="1"/>
</dbReference>
<dbReference type="OMA" id="GWRETTR"/>
<protein>
    <recommendedName>
        <fullName evidence="4">F-box domain-containing protein</fullName>
    </recommendedName>
</protein>
<feature type="region of interest" description="Disordered" evidence="1">
    <location>
        <begin position="1"/>
        <end position="20"/>
    </location>
</feature>
<dbReference type="Gene3D" id="3.80.10.10">
    <property type="entry name" value="Ribonuclease Inhibitor"/>
    <property type="match status" value="2"/>
</dbReference>
<name>A0A9R1AGV8_TRITD</name>
<gene>
    <name evidence="2" type="ORF">TRITD_5Bv1G023970</name>
</gene>
<dbReference type="GO" id="GO:0005737">
    <property type="term" value="C:cytoplasm"/>
    <property type="evidence" value="ECO:0007669"/>
    <property type="project" value="TreeGrafter"/>
</dbReference>
<dbReference type="PANTHER" id="PTHR13382:SF21">
    <property type="entry name" value="OS12G0601000 PROTEIN"/>
    <property type="match status" value="1"/>
</dbReference>
<dbReference type="PANTHER" id="PTHR13382">
    <property type="entry name" value="MITOCHONDRIAL ATP SYNTHASE COUPLING FACTOR B"/>
    <property type="match status" value="1"/>
</dbReference>
<evidence type="ECO:0000313" key="2">
    <source>
        <dbReference type="EMBL" id="VAI27416.1"/>
    </source>
</evidence>
<accession>A0A9R1AGV8</accession>
<evidence type="ECO:0000313" key="3">
    <source>
        <dbReference type="Proteomes" id="UP000324705"/>
    </source>
</evidence>
<evidence type="ECO:0000256" key="1">
    <source>
        <dbReference type="SAM" id="MobiDB-lite"/>
    </source>
</evidence>
<proteinExistence type="predicted"/>
<dbReference type="Gramene" id="TRITD5Bv1G023970.3">
    <property type="protein sequence ID" value="TRITD5Bv1G023970.3"/>
    <property type="gene ID" value="TRITD5Bv1G023970"/>
</dbReference>
<dbReference type="EMBL" id="LT934120">
    <property type="protein sequence ID" value="VAI27416.1"/>
    <property type="molecule type" value="Genomic_DNA"/>
</dbReference>
<sequence length="619" mass="66226">MASSDALSVVPAPDAAAAPAQPAVAKKRGSYNCGRCGLPKKGHVCSIPGPPAAGAGAAPAAEHKPRRALHFDEAAAAGGALDATPVAVAYPAPHRPPEKKARVDVVDVDDSEPESGAVVRQGLVAVGSGVRVPGEVVIEVLRRLAPRAVAASAAVSRGWRDCARRVWRGAEELRLRAAGVSTIGTLLPRCPALSRLVLRMESGVDATMLACLAFSCPNMQSLEISMADSAVNRMTGDELTRFISEKKSLTVLKVDRCSGLGFLNINSTSLSTLWLSDLSSLTKSVINCPNLSELSLIFSQQDNDSTDLISMMDSLGRTCSNLRKLHISSIHLCNEAVFALGSANLRGLCMLSLLLGKKITDAAVASIVRSFTSLELLDLSGSCITDNGLGMVSKAFPDTLTRLLLAMCPNITSYGVQVATAQLPLLQLMDCGKSLCANVQPEAPRSYFGDLNGGIRFCSKLQITRKQQPTYQKLIIKHANLKKLSLWGCSGIDALCVNCPELNDLNLNSCINLNPERLLLQCPSLKDVHVTGCRDMLIGAIRNQALPISNLPCDEKSLSCCNINCQVLNEFAAAEPRMPCKRLADGSKRVQVPQFMLEQQFEDEKWCGESRRSQCAVHI</sequence>
<dbReference type="InterPro" id="IPR050648">
    <property type="entry name" value="F-box_LRR-repeat"/>
</dbReference>
<dbReference type="AlphaFoldDB" id="A0A9R1AGV8"/>
<organism evidence="2 3">
    <name type="scientific">Triticum turgidum subsp. durum</name>
    <name type="common">Durum wheat</name>
    <name type="synonym">Triticum durum</name>
    <dbReference type="NCBI Taxonomy" id="4567"/>
    <lineage>
        <taxon>Eukaryota</taxon>
        <taxon>Viridiplantae</taxon>
        <taxon>Streptophyta</taxon>
        <taxon>Embryophyta</taxon>
        <taxon>Tracheophyta</taxon>
        <taxon>Spermatophyta</taxon>
        <taxon>Magnoliopsida</taxon>
        <taxon>Liliopsida</taxon>
        <taxon>Poales</taxon>
        <taxon>Poaceae</taxon>
        <taxon>BOP clade</taxon>
        <taxon>Pooideae</taxon>
        <taxon>Triticodae</taxon>
        <taxon>Triticeae</taxon>
        <taxon>Triticinae</taxon>
        <taxon>Triticum</taxon>
    </lineage>
</organism>
<dbReference type="InterPro" id="IPR032675">
    <property type="entry name" value="LRR_dom_sf"/>
</dbReference>
<dbReference type="InterPro" id="IPR036047">
    <property type="entry name" value="F-box-like_dom_sf"/>
</dbReference>
<feature type="compositionally biased region" description="Low complexity" evidence="1">
    <location>
        <begin position="9"/>
        <end position="20"/>
    </location>
</feature>
<keyword evidence="3" id="KW-1185">Reference proteome</keyword>
<reference evidence="2 3" key="1">
    <citation type="submission" date="2017-09" db="EMBL/GenBank/DDBJ databases">
        <authorList>
            <consortium name="International Durum Wheat Genome Sequencing Consortium (IDWGSC)"/>
            <person name="Milanesi L."/>
        </authorList>
    </citation>
    <scope>NUCLEOTIDE SEQUENCE [LARGE SCALE GENOMIC DNA]</scope>
    <source>
        <strain evidence="3">cv. Svevo</strain>
    </source>
</reference>
<dbReference type="SUPFAM" id="SSF52047">
    <property type="entry name" value="RNI-like"/>
    <property type="match status" value="1"/>
</dbReference>
<dbReference type="FunFam" id="3.80.10.10:FF:000597">
    <property type="entry name" value="F-box/LRR-repeat protein 17"/>
    <property type="match status" value="1"/>
</dbReference>
<evidence type="ECO:0008006" key="4">
    <source>
        <dbReference type="Google" id="ProtNLM"/>
    </source>
</evidence>
<dbReference type="Proteomes" id="UP000324705">
    <property type="component" value="Chromosome 5B"/>
</dbReference>